<gene>
    <name evidence="1" type="ORF">GCM10018793_35340</name>
</gene>
<sequence length="70" mass="7594">MTTLPPITDHDDGDAPVVRTDFGDDDARETVKALLNAKWGSGSLSVEWLRRVKSSVPCDACRDGHEAGVR</sequence>
<dbReference type="Proteomes" id="UP000603708">
    <property type="component" value="Unassembled WGS sequence"/>
</dbReference>
<protein>
    <submittedName>
        <fullName evidence="1">Uncharacterized protein</fullName>
    </submittedName>
</protein>
<evidence type="ECO:0000313" key="1">
    <source>
        <dbReference type="EMBL" id="GHH80355.1"/>
    </source>
</evidence>
<keyword evidence="2" id="KW-1185">Reference proteome</keyword>
<dbReference type="AlphaFoldDB" id="A0A919GAH8"/>
<reference evidence="1" key="1">
    <citation type="journal article" date="2014" name="Int. J. Syst. Evol. Microbiol.">
        <title>Complete genome sequence of Corynebacterium casei LMG S-19264T (=DSM 44701T), isolated from a smear-ripened cheese.</title>
        <authorList>
            <consortium name="US DOE Joint Genome Institute (JGI-PGF)"/>
            <person name="Walter F."/>
            <person name="Albersmeier A."/>
            <person name="Kalinowski J."/>
            <person name="Ruckert C."/>
        </authorList>
    </citation>
    <scope>NUCLEOTIDE SEQUENCE</scope>
    <source>
        <strain evidence="1">JCM 5069</strain>
    </source>
</reference>
<accession>A0A919GAH8</accession>
<proteinExistence type="predicted"/>
<evidence type="ECO:0000313" key="2">
    <source>
        <dbReference type="Proteomes" id="UP000603708"/>
    </source>
</evidence>
<name>A0A919GAH8_9ACTN</name>
<dbReference type="EMBL" id="BNCD01000009">
    <property type="protein sequence ID" value="GHH80355.1"/>
    <property type="molecule type" value="Genomic_DNA"/>
</dbReference>
<reference evidence="1" key="2">
    <citation type="submission" date="2020-09" db="EMBL/GenBank/DDBJ databases">
        <authorList>
            <person name="Sun Q."/>
            <person name="Ohkuma M."/>
        </authorList>
    </citation>
    <scope>NUCLEOTIDE SEQUENCE</scope>
    <source>
        <strain evidence="1">JCM 5069</strain>
    </source>
</reference>
<organism evidence="1 2">
    <name type="scientific">Streptomyces sulfonofaciens</name>
    <dbReference type="NCBI Taxonomy" id="68272"/>
    <lineage>
        <taxon>Bacteria</taxon>
        <taxon>Bacillati</taxon>
        <taxon>Actinomycetota</taxon>
        <taxon>Actinomycetes</taxon>
        <taxon>Kitasatosporales</taxon>
        <taxon>Streptomycetaceae</taxon>
        <taxon>Streptomyces</taxon>
    </lineage>
</organism>
<comment type="caution">
    <text evidence="1">The sequence shown here is derived from an EMBL/GenBank/DDBJ whole genome shotgun (WGS) entry which is preliminary data.</text>
</comment>